<keyword evidence="3" id="KW-1185">Reference proteome</keyword>
<reference evidence="2 3" key="1">
    <citation type="submission" date="2024-04" db="EMBL/GenBank/DDBJ databases">
        <authorList>
            <consortium name="Genoscope - CEA"/>
            <person name="William W."/>
        </authorList>
    </citation>
    <scope>NUCLEOTIDE SEQUENCE [LARGE SCALE GENOMIC DNA]</scope>
</reference>
<feature type="compositionally biased region" description="Polar residues" evidence="1">
    <location>
        <begin position="75"/>
        <end position="88"/>
    </location>
</feature>
<feature type="region of interest" description="Disordered" evidence="1">
    <location>
        <begin position="75"/>
        <end position="129"/>
    </location>
</feature>
<dbReference type="AlphaFoldDB" id="A0AAV2HF17"/>
<dbReference type="EMBL" id="CAXITT010000103">
    <property type="protein sequence ID" value="CAL1532004.1"/>
    <property type="molecule type" value="Genomic_DNA"/>
</dbReference>
<comment type="caution">
    <text evidence="2">The sequence shown here is derived from an EMBL/GenBank/DDBJ whole genome shotgun (WGS) entry which is preliminary data.</text>
</comment>
<proteinExistence type="predicted"/>
<feature type="non-terminal residue" evidence="2">
    <location>
        <position position="1"/>
    </location>
</feature>
<organism evidence="2 3">
    <name type="scientific">Lymnaea stagnalis</name>
    <name type="common">Great pond snail</name>
    <name type="synonym">Helix stagnalis</name>
    <dbReference type="NCBI Taxonomy" id="6523"/>
    <lineage>
        <taxon>Eukaryota</taxon>
        <taxon>Metazoa</taxon>
        <taxon>Spiralia</taxon>
        <taxon>Lophotrochozoa</taxon>
        <taxon>Mollusca</taxon>
        <taxon>Gastropoda</taxon>
        <taxon>Heterobranchia</taxon>
        <taxon>Euthyneura</taxon>
        <taxon>Panpulmonata</taxon>
        <taxon>Hygrophila</taxon>
        <taxon>Lymnaeoidea</taxon>
        <taxon>Lymnaeidae</taxon>
        <taxon>Lymnaea</taxon>
    </lineage>
</organism>
<accession>A0AAV2HF17</accession>
<dbReference type="Proteomes" id="UP001497497">
    <property type="component" value="Unassembled WGS sequence"/>
</dbReference>
<feature type="non-terminal residue" evidence="2">
    <location>
        <position position="231"/>
    </location>
</feature>
<protein>
    <submittedName>
        <fullName evidence="2">Uncharacterized protein</fullName>
    </submittedName>
</protein>
<feature type="compositionally biased region" description="Basic and acidic residues" evidence="1">
    <location>
        <begin position="93"/>
        <end position="109"/>
    </location>
</feature>
<feature type="region of interest" description="Disordered" evidence="1">
    <location>
        <begin position="22"/>
        <end position="53"/>
    </location>
</feature>
<name>A0AAV2HF17_LYMST</name>
<evidence type="ECO:0000313" key="3">
    <source>
        <dbReference type="Proteomes" id="UP001497497"/>
    </source>
</evidence>
<evidence type="ECO:0000313" key="2">
    <source>
        <dbReference type="EMBL" id="CAL1532004.1"/>
    </source>
</evidence>
<sequence length="231" mass="25292">YYSDFRDEERVTEAKILADANTSLGSLETSEDPTDPNLNSFHFNSDADGSDGELIKGKEQQAMGENVSLVSAQTSENLKNTTNPNLNASHIDAGADEKDAEPNNGKEHQSTLSENLGTGSLEIKDKIGNNDQGIDDEAVGIRAKDSSELRRARLQFLRKLFAASRICLASTHFLRRLQKFKLFVEDSRIRDIVVNAILYQTVGGGHGQIPPTAVHRRCSEFVNVAVCVNSA</sequence>
<evidence type="ECO:0000256" key="1">
    <source>
        <dbReference type="SAM" id="MobiDB-lite"/>
    </source>
</evidence>
<gene>
    <name evidence="2" type="ORF">GSLYS_00006083001</name>
</gene>